<organism evidence="1 2">
    <name type="scientific">Candidatus Rikenella faecigallinarum</name>
    <dbReference type="NCBI Taxonomy" id="2838745"/>
    <lineage>
        <taxon>Bacteria</taxon>
        <taxon>Pseudomonadati</taxon>
        <taxon>Bacteroidota</taxon>
        <taxon>Bacteroidia</taxon>
        <taxon>Bacteroidales</taxon>
        <taxon>Rikenellaceae</taxon>
        <taxon>Rikenella</taxon>
    </lineage>
</organism>
<evidence type="ECO:0000313" key="1">
    <source>
        <dbReference type="EMBL" id="HIW10805.1"/>
    </source>
</evidence>
<proteinExistence type="predicted"/>
<accession>A0A9D1TYL0</accession>
<gene>
    <name evidence="1" type="ORF">H9888_04805</name>
</gene>
<dbReference type="Proteomes" id="UP000823926">
    <property type="component" value="Unassembled WGS sequence"/>
</dbReference>
<reference evidence="1" key="2">
    <citation type="submission" date="2021-04" db="EMBL/GenBank/DDBJ databases">
        <authorList>
            <person name="Gilroy R."/>
        </authorList>
    </citation>
    <scope>NUCLEOTIDE SEQUENCE</scope>
    <source>
        <strain evidence="1">ChiBcec15-1070</strain>
    </source>
</reference>
<protein>
    <submittedName>
        <fullName evidence="1">Uncharacterized protein</fullName>
    </submittedName>
</protein>
<evidence type="ECO:0000313" key="2">
    <source>
        <dbReference type="Proteomes" id="UP000823926"/>
    </source>
</evidence>
<dbReference type="AlphaFoldDB" id="A0A9D1TYL0"/>
<comment type="caution">
    <text evidence="1">The sequence shown here is derived from an EMBL/GenBank/DDBJ whole genome shotgun (WGS) entry which is preliminary data.</text>
</comment>
<sequence length="85" mass="10189">MIFRFTPKLYRLVARHIAEFTQQPETWNQEQILEIETPNTQIILRLTPVILKNKISFIHCRTHVWMNQTLVSSDFDPAILRKKLQ</sequence>
<dbReference type="EMBL" id="DXHL01000021">
    <property type="protein sequence ID" value="HIW10805.1"/>
    <property type="molecule type" value="Genomic_DNA"/>
</dbReference>
<reference evidence="1" key="1">
    <citation type="journal article" date="2021" name="PeerJ">
        <title>Extensive microbial diversity within the chicken gut microbiome revealed by metagenomics and culture.</title>
        <authorList>
            <person name="Gilroy R."/>
            <person name="Ravi A."/>
            <person name="Getino M."/>
            <person name="Pursley I."/>
            <person name="Horton D.L."/>
            <person name="Alikhan N.F."/>
            <person name="Baker D."/>
            <person name="Gharbi K."/>
            <person name="Hall N."/>
            <person name="Watson M."/>
            <person name="Adriaenssens E.M."/>
            <person name="Foster-Nyarko E."/>
            <person name="Jarju S."/>
            <person name="Secka A."/>
            <person name="Antonio M."/>
            <person name="Oren A."/>
            <person name="Chaudhuri R.R."/>
            <person name="La Ragione R."/>
            <person name="Hildebrand F."/>
            <person name="Pallen M.J."/>
        </authorList>
    </citation>
    <scope>NUCLEOTIDE SEQUENCE</scope>
    <source>
        <strain evidence="1">ChiBcec15-1070</strain>
    </source>
</reference>
<name>A0A9D1TYL0_9BACT</name>